<gene>
    <name evidence="1" type="ORF">BM536_029555</name>
</gene>
<evidence type="ECO:0000313" key="1">
    <source>
        <dbReference type="EMBL" id="OQD52374.1"/>
    </source>
</evidence>
<reference evidence="1 2" key="2">
    <citation type="submission" date="2017-02" db="EMBL/GenBank/DDBJ databases">
        <title>Draft genome sequence of Streptomyces phaeoluteigriseus type strain DSM41896.</title>
        <authorList>
            <person name="Salih T.S."/>
            <person name="Algora Gallardo L."/>
            <person name="Melo Santos T."/>
            <person name="Filgueira Martinez S."/>
            <person name="Herron P.R."/>
        </authorList>
    </citation>
    <scope>NUCLEOTIDE SEQUENCE [LARGE SCALE GENOMIC DNA]</scope>
    <source>
        <strain evidence="1 2">DSM 41896</strain>
    </source>
</reference>
<organism evidence="1 2">
    <name type="scientific">Streptomyces phaeoluteigriseus</name>
    <dbReference type="NCBI Taxonomy" id="114686"/>
    <lineage>
        <taxon>Bacteria</taxon>
        <taxon>Bacillati</taxon>
        <taxon>Actinomycetota</taxon>
        <taxon>Actinomycetes</taxon>
        <taxon>Kitasatosporales</taxon>
        <taxon>Streptomycetaceae</taxon>
        <taxon>Streptomyces</taxon>
        <taxon>Streptomyces aurantiacus group</taxon>
    </lineage>
</organism>
<dbReference type="AlphaFoldDB" id="A0A1V6MIU7"/>
<comment type="caution">
    <text evidence="1">The sequence shown here is derived from an EMBL/GenBank/DDBJ whole genome shotgun (WGS) entry which is preliminary data.</text>
</comment>
<name>A0A1V6MIU7_9ACTN</name>
<accession>A0A1V6MIU7</accession>
<dbReference type="Proteomes" id="UP000184286">
    <property type="component" value="Unassembled WGS sequence"/>
</dbReference>
<reference evidence="2" key="1">
    <citation type="submission" date="2016-11" db="EMBL/GenBank/DDBJ databases">
        <authorList>
            <person name="Schniete J.K."/>
            <person name="Salih T."/>
            <person name="Algora Gallardo L."/>
            <person name="Martinez Fernandez S."/>
            <person name="Herron P.R."/>
        </authorList>
    </citation>
    <scope>NUCLEOTIDE SEQUENCE [LARGE SCALE GENOMIC DNA]</scope>
    <source>
        <strain evidence="2">DSM 41896</strain>
    </source>
</reference>
<dbReference type="EMBL" id="MPOH02000019">
    <property type="protein sequence ID" value="OQD52374.1"/>
    <property type="molecule type" value="Genomic_DNA"/>
</dbReference>
<protein>
    <submittedName>
        <fullName evidence="1">Uncharacterized protein</fullName>
    </submittedName>
</protein>
<sequence>MVRLSDRPILWPVIQMRHDELRSYQVGPVHAELRVLTVSDDRESMLEGTPHLHRRFRLMGIEKAMAATPHLYVHDLDRIRADSDERVEEWLPREAVQARLTSWWKPADIAELGHTELSVMWFQTAAQDPFAHLATIVHPLDWASLAKFVPFGD</sequence>
<evidence type="ECO:0000313" key="2">
    <source>
        <dbReference type="Proteomes" id="UP000184286"/>
    </source>
</evidence>
<proteinExistence type="predicted"/>